<reference evidence="2 3" key="1">
    <citation type="submission" date="2017-03" db="EMBL/GenBank/DDBJ databases">
        <title>Genome Survey of Euroglyphus maynei.</title>
        <authorList>
            <person name="Arlian L.G."/>
            <person name="Morgan M.S."/>
            <person name="Rider S.D."/>
        </authorList>
    </citation>
    <scope>NUCLEOTIDE SEQUENCE [LARGE SCALE GENOMIC DNA]</scope>
    <source>
        <strain evidence="2">Arlian Lab</strain>
        <tissue evidence="2">Whole body</tissue>
    </source>
</reference>
<sequence>MNQTLWQQQPMNDSHGFNEYIIKKIVTDIFILLAFIAYTTDSRRHMEQENCDTFAGAKKIIDDRILLEFEREQQEQLLLSVIPAYIAAEVKRRIMDKMDVDRKGARAETENKQNNN</sequence>
<dbReference type="AlphaFoldDB" id="A0A1Y3BFY7"/>
<protein>
    <recommendedName>
        <fullName evidence="4">Adenylate cyclase N-terminal domain-containing protein</fullName>
    </recommendedName>
</protein>
<keyword evidence="1" id="KW-1133">Transmembrane helix</keyword>
<keyword evidence="1" id="KW-0812">Transmembrane</keyword>
<evidence type="ECO:0008006" key="4">
    <source>
        <dbReference type="Google" id="ProtNLM"/>
    </source>
</evidence>
<keyword evidence="1" id="KW-0472">Membrane</keyword>
<feature type="non-terminal residue" evidence="2">
    <location>
        <position position="116"/>
    </location>
</feature>
<keyword evidence="3" id="KW-1185">Reference proteome</keyword>
<accession>A0A1Y3BFY7</accession>
<evidence type="ECO:0000313" key="3">
    <source>
        <dbReference type="Proteomes" id="UP000194236"/>
    </source>
</evidence>
<feature type="transmembrane region" description="Helical" evidence="1">
    <location>
        <begin position="20"/>
        <end position="38"/>
    </location>
</feature>
<dbReference type="EMBL" id="MUJZ01029569">
    <property type="protein sequence ID" value="OTF78085.1"/>
    <property type="molecule type" value="Genomic_DNA"/>
</dbReference>
<proteinExistence type="predicted"/>
<name>A0A1Y3BFY7_EURMA</name>
<dbReference type="Proteomes" id="UP000194236">
    <property type="component" value="Unassembled WGS sequence"/>
</dbReference>
<organism evidence="2 3">
    <name type="scientific">Euroglyphus maynei</name>
    <name type="common">Mayne's house dust mite</name>
    <dbReference type="NCBI Taxonomy" id="6958"/>
    <lineage>
        <taxon>Eukaryota</taxon>
        <taxon>Metazoa</taxon>
        <taxon>Ecdysozoa</taxon>
        <taxon>Arthropoda</taxon>
        <taxon>Chelicerata</taxon>
        <taxon>Arachnida</taxon>
        <taxon>Acari</taxon>
        <taxon>Acariformes</taxon>
        <taxon>Sarcoptiformes</taxon>
        <taxon>Astigmata</taxon>
        <taxon>Psoroptidia</taxon>
        <taxon>Analgoidea</taxon>
        <taxon>Pyroglyphidae</taxon>
        <taxon>Pyroglyphinae</taxon>
        <taxon>Euroglyphus</taxon>
    </lineage>
</organism>
<evidence type="ECO:0000313" key="2">
    <source>
        <dbReference type="EMBL" id="OTF78085.1"/>
    </source>
</evidence>
<dbReference type="OrthoDB" id="6435111at2759"/>
<comment type="caution">
    <text evidence="2">The sequence shown here is derived from an EMBL/GenBank/DDBJ whole genome shotgun (WGS) entry which is preliminary data.</text>
</comment>
<evidence type="ECO:0000256" key="1">
    <source>
        <dbReference type="SAM" id="Phobius"/>
    </source>
</evidence>
<gene>
    <name evidence="2" type="ORF">BLA29_006184</name>
</gene>